<evidence type="ECO:0000259" key="7">
    <source>
        <dbReference type="Pfam" id="PF00108"/>
    </source>
</evidence>
<dbReference type="SUPFAM" id="SSF53901">
    <property type="entry name" value="Thiolase-like"/>
    <property type="match status" value="2"/>
</dbReference>
<evidence type="ECO:0000256" key="1">
    <source>
        <dbReference type="ARBA" id="ARBA00010982"/>
    </source>
</evidence>
<evidence type="ECO:0000313" key="10">
    <source>
        <dbReference type="Proteomes" id="UP001229209"/>
    </source>
</evidence>
<dbReference type="Pfam" id="PF02803">
    <property type="entry name" value="Thiolase_C"/>
    <property type="match status" value="1"/>
</dbReference>
<accession>A0ABT9LST7</accession>
<evidence type="ECO:0000256" key="5">
    <source>
        <dbReference type="ARBA" id="ARBA00030755"/>
    </source>
</evidence>
<keyword evidence="3 6" id="KW-0808">Transferase</keyword>
<dbReference type="PANTHER" id="PTHR18919:SF107">
    <property type="entry name" value="ACETYL-COA ACETYLTRANSFERASE, CYTOSOLIC"/>
    <property type="match status" value="1"/>
</dbReference>
<proteinExistence type="inferred from homology"/>
<name>A0ABT9LST7_9BACL</name>
<dbReference type="InterPro" id="IPR002155">
    <property type="entry name" value="Thiolase"/>
</dbReference>
<dbReference type="InterPro" id="IPR020613">
    <property type="entry name" value="Thiolase_CS"/>
</dbReference>
<evidence type="ECO:0000259" key="8">
    <source>
        <dbReference type="Pfam" id="PF02803"/>
    </source>
</evidence>
<dbReference type="RefSeq" id="WP_306952782.1">
    <property type="nucleotide sequence ID" value="NZ_JAURUO010000001.1"/>
</dbReference>
<evidence type="ECO:0000256" key="3">
    <source>
        <dbReference type="ARBA" id="ARBA00022679"/>
    </source>
</evidence>
<dbReference type="PROSITE" id="PS00099">
    <property type="entry name" value="THIOLASE_3"/>
    <property type="match status" value="1"/>
</dbReference>
<dbReference type="PROSITE" id="PS00737">
    <property type="entry name" value="THIOLASE_2"/>
    <property type="match status" value="1"/>
</dbReference>
<keyword evidence="4 6" id="KW-0012">Acyltransferase</keyword>
<dbReference type="PANTHER" id="PTHR18919">
    <property type="entry name" value="ACETYL-COA C-ACYLTRANSFERASE"/>
    <property type="match status" value="1"/>
</dbReference>
<dbReference type="InterPro" id="IPR020616">
    <property type="entry name" value="Thiolase_N"/>
</dbReference>
<comment type="caution">
    <text evidence="9">The sequence shown here is derived from an EMBL/GenBank/DDBJ whole genome shotgun (WGS) entry which is preliminary data.</text>
</comment>
<comment type="similarity">
    <text evidence="1 6">Belongs to the thiolase-like superfamily. Thiolase family.</text>
</comment>
<feature type="domain" description="Thiolase C-terminal" evidence="8">
    <location>
        <begin position="273"/>
        <end position="394"/>
    </location>
</feature>
<dbReference type="InterPro" id="IPR020610">
    <property type="entry name" value="Thiolase_AS"/>
</dbReference>
<evidence type="ECO:0000313" key="9">
    <source>
        <dbReference type="EMBL" id="MDP9727318.1"/>
    </source>
</evidence>
<sequence>MSGQRNVWILNGMRTPFGSFGGSLATVRATQLGVIAAKAALEKANVEPQDVDNVVFGSVIQTDGGSAYLARHIGLDVGVKQTVPALTVNRLCGSGLQAVVSAAASIQLGESEVALCGGAESMSQSPYVLRQARFGYRMGDAKAVDMLSEILTDCRGDLPMGITAENLAEDYGITRAEQDEFALLSQARAAQAQATGRLAQEIVGVPVHTRKGEMIVDQDEHIRPDTTLEALGKLRPAFRTDGTVTAGNASGINDGAAALLIASDTAVDAHGYQPLARLVSTAVVGVDPSRMGIGPVPAIQLALERAEWSLSDVDLFEVNEAFAAQYLAVEKALQLPRDKTNVNGGAIALGHPVGASGARVLLTLIRELQLRGLKRGVASLCIGGGQGIAVTVERV</sequence>
<gene>
    <name evidence="9" type="ORF">J2S04_000240</name>
</gene>
<evidence type="ECO:0000256" key="6">
    <source>
        <dbReference type="RuleBase" id="RU003557"/>
    </source>
</evidence>
<dbReference type="InterPro" id="IPR020617">
    <property type="entry name" value="Thiolase_C"/>
</dbReference>
<feature type="domain" description="Thiolase N-terminal" evidence="7">
    <location>
        <begin position="7"/>
        <end position="263"/>
    </location>
</feature>
<dbReference type="EMBL" id="JAURUO010000001">
    <property type="protein sequence ID" value="MDP9727318.1"/>
    <property type="molecule type" value="Genomic_DNA"/>
</dbReference>
<dbReference type="Pfam" id="PF00108">
    <property type="entry name" value="Thiolase_N"/>
    <property type="match status" value="1"/>
</dbReference>
<organism evidence="9 10">
    <name type="scientific">Alicyclobacillus tolerans</name>
    <dbReference type="NCBI Taxonomy" id="90970"/>
    <lineage>
        <taxon>Bacteria</taxon>
        <taxon>Bacillati</taxon>
        <taxon>Bacillota</taxon>
        <taxon>Bacilli</taxon>
        <taxon>Bacillales</taxon>
        <taxon>Alicyclobacillaceae</taxon>
        <taxon>Alicyclobacillus</taxon>
    </lineage>
</organism>
<evidence type="ECO:0000256" key="2">
    <source>
        <dbReference type="ARBA" id="ARBA00012705"/>
    </source>
</evidence>
<evidence type="ECO:0000256" key="4">
    <source>
        <dbReference type="ARBA" id="ARBA00023315"/>
    </source>
</evidence>
<dbReference type="NCBIfam" id="TIGR01930">
    <property type="entry name" value="AcCoA-C-Actrans"/>
    <property type="match status" value="1"/>
</dbReference>
<dbReference type="InterPro" id="IPR020615">
    <property type="entry name" value="Thiolase_acyl_enz_int_AS"/>
</dbReference>
<dbReference type="CDD" id="cd00751">
    <property type="entry name" value="thiolase"/>
    <property type="match status" value="1"/>
</dbReference>
<dbReference type="Gene3D" id="3.40.47.10">
    <property type="match status" value="2"/>
</dbReference>
<reference evidence="9 10" key="1">
    <citation type="submission" date="2023-07" db="EMBL/GenBank/DDBJ databases">
        <title>Genomic Encyclopedia of Type Strains, Phase IV (KMG-IV): sequencing the most valuable type-strain genomes for metagenomic binning, comparative biology and taxonomic classification.</title>
        <authorList>
            <person name="Goeker M."/>
        </authorList>
    </citation>
    <scope>NUCLEOTIDE SEQUENCE [LARGE SCALE GENOMIC DNA]</scope>
    <source>
        <strain evidence="9 10">DSM 25924</strain>
    </source>
</reference>
<protein>
    <recommendedName>
        <fullName evidence="2">acetyl-CoA C-acetyltransferase</fullName>
        <ecNumber evidence="2">2.3.1.9</ecNumber>
    </recommendedName>
    <alternativeName>
        <fullName evidence="5">Acetoacetyl-CoA thiolase</fullName>
    </alternativeName>
</protein>
<dbReference type="PIRSF" id="PIRSF000429">
    <property type="entry name" value="Ac-CoA_Ac_transf"/>
    <property type="match status" value="1"/>
</dbReference>
<dbReference type="Proteomes" id="UP001229209">
    <property type="component" value="Unassembled WGS sequence"/>
</dbReference>
<dbReference type="InterPro" id="IPR016039">
    <property type="entry name" value="Thiolase-like"/>
</dbReference>
<keyword evidence="10" id="KW-1185">Reference proteome</keyword>
<dbReference type="EC" id="2.3.1.9" evidence="2"/>
<dbReference type="PROSITE" id="PS00098">
    <property type="entry name" value="THIOLASE_1"/>
    <property type="match status" value="1"/>
</dbReference>